<proteinExistence type="predicted"/>
<protein>
    <submittedName>
        <fullName evidence="1">Uncharacterized protein</fullName>
    </submittedName>
</protein>
<reference evidence="1" key="1">
    <citation type="submission" date="2019-05" db="EMBL/GenBank/DDBJ databases">
        <title>Annotation for the trematode Paragonimus heterotremus.</title>
        <authorList>
            <person name="Choi Y.-J."/>
        </authorList>
    </citation>
    <scope>NUCLEOTIDE SEQUENCE</scope>
    <source>
        <strain evidence="1">LC</strain>
    </source>
</reference>
<organism evidence="1 2">
    <name type="scientific">Paragonimus heterotremus</name>
    <dbReference type="NCBI Taxonomy" id="100268"/>
    <lineage>
        <taxon>Eukaryota</taxon>
        <taxon>Metazoa</taxon>
        <taxon>Spiralia</taxon>
        <taxon>Lophotrochozoa</taxon>
        <taxon>Platyhelminthes</taxon>
        <taxon>Trematoda</taxon>
        <taxon>Digenea</taxon>
        <taxon>Plagiorchiida</taxon>
        <taxon>Troglotremata</taxon>
        <taxon>Troglotrematidae</taxon>
        <taxon>Paragonimus</taxon>
    </lineage>
</organism>
<sequence>MQTHTFSSVCIIADICLNHVSCTKANCIALLTSNPLTTRVFKRQHQLHGSEIHIQHNEGCSCCHQHSRIARRRTGPSYTSSQNTHEPKKLVQENKTAQVQTDVCSQQHRFQQISLSLYPYQIPDDTGSTTIRVDGPLYKEGVRLKWDKSRKFDEVTKEVGENVRTQFTRFLNLNPNNGSHINTEQHKIYEEPMDKTLTRMAAQITFNNSMLAANGINYTCPPFKQLVKASLDSLFSTAI</sequence>
<name>A0A8J4TDZ8_9TREM</name>
<gene>
    <name evidence="1" type="ORF">PHET_06253</name>
</gene>
<evidence type="ECO:0000313" key="2">
    <source>
        <dbReference type="Proteomes" id="UP000748531"/>
    </source>
</evidence>
<dbReference type="EMBL" id="LUCH01003388">
    <property type="protein sequence ID" value="KAF5400201.1"/>
    <property type="molecule type" value="Genomic_DNA"/>
</dbReference>
<accession>A0A8J4TDZ8</accession>
<dbReference type="AlphaFoldDB" id="A0A8J4TDZ8"/>
<dbReference type="Proteomes" id="UP000748531">
    <property type="component" value="Unassembled WGS sequence"/>
</dbReference>
<evidence type="ECO:0000313" key="1">
    <source>
        <dbReference type="EMBL" id="KAF5400201.1"/>
    </source>
</evidence>
<keyword evidence="2" id="KW-1185">Reference proteome</keyword>
<dbReference type="OrthoDB" id="6309901at2759"/>
<comment type="caution">
    <text evidence="1">The sequence shown here is derived from an EMBL/GenBank/DDBJ whole genome shotgun (WGS) entry which is preliminary data.</text>
</comment>